<dbReference type="AlphaFoldDB" id="A0A1X2GDM7"/>
<reference evidence="2 3" key="1">
    <citation type="submission" date="2016-07" db="EMBL/GenBank/DDBJ databases">
        <title>Pervasive Adenine N6-methylation of Active Genes in Fungi.</title>
        <authorList>
            <consortium name="DOE Joint Genome Institute"/>
            <person name="Mondo S.J."/>
            <person name="Dannebaum R.O."/>
            <person name="Kuo R.C."/>
            <person name="Labutti K."/>
            <person name="Haridas S."/>
            <person name="Kuo A."/>
            <person name="Salamov A."/>
            <person name="Ahrendt S.R."/>
            <person name="Lipzen A."/>
            <person name="Sullivan W."/>
            <person name="Andreopoulos W.B."/>
            <person name="Clum A."/>
            <person name="Lindquist E."/>
            <person name="Daum C."/>
            <person name="Ramamoorthy G.K."/>
            <person name="Gryganskyi A."/>
            <person name="Culley D."/>
            <person name="Magnuson J.K."/>
            <person name="James T.Y."/>
            <person name="O'Malley M.A."/>
            <person name="Stajich J.E."/>
            <person name="Spatafora J.W."/>
            <person name="Visel A."/>
            <person name="Grigoriev I.V."/>
        </authorList>
    </citation>
    <scope>NUCLEOTIDE SEQUENCE [LARGE SCALE GENOMIC DNA]</scope>
    <source>
        <strain evidence="2 3">NRRL 3301</strain>
    </source>
</reference>
<name>A0A1X2GDM7_9FUNG</name>
<sequence length="318" mass="35950">MNASLEQLNGTDNVDEIQSLLSKVTIDESKRADDQAFDSAALQEKMKKLCLVLSHDATKFTLACKPPRKPQEGLRMLQEFTNTMLRLIGFFYDIPAEASSDLIAYRKAYKSLVDKLLRNSVSLLSTFLDDDHRLDTGSSASFMLPTAAFWEVCKSSPAKLPKDNQQAVAFEWNDLLEILADAKKEAEEMGQSTDKDSGVISDGDEDSDFDIEVDPSVAKRCVLFASLTRMLFQKIQKRCRLSDQLLKQGTIVTEETDVLISKAYDMEPSEMKQVMEHYITAVRKLIDVGQLASDEENKEWFTMCYAKYDEILVKSFEP</sequence>
<evidence type="ECO:0000259" key="1">
    <source>
        <dbReference type="Pfam" id="PF13324"/>
    </source>
</evidence>
<accession>A0A1X2GDM7</accession>
<gene>
    <name evidence="2" type="ORF">DM01DRAFT_1337357</name>
</gene>
<dbReference type="Pfam" id="PF13324">
    <property type="entry name" value="GCIP_N"/>
    <property type="match status" value="1"/>
</dbReference>
<evidence type="ECO:0000313" key="3">
    <source>
        <dbReference type="Proteomes" id="UP000242146"/>
    </source>
</evidence>
<proteinExistence type="predicted"/>
<dbReference type="Gene3D" id="1.20.1420.10">
    <property type="entry name" value="Talin, central domain"/>
    <property type="match status" value="1"/>
</dbReference>
<dbReference type="PANTHER" id="PTHR15492:SF1">
    <property type="entry name" value="CYCLIN-D1-BINDING PROTEIN 1"/>
    <property type="match status" value="1"/>
</dbReference>
<dbReference type="STRING" id="101127.A0A1X2GDM7"/>
<dbReference type="Proteomes" id="UP000242146">
    <property type="component" value="Unassembled WGS sequence"/>
</dbReference>
<dbReference type="EMBL" id="MCGT01000021">
    <property type="protein sequence ID" value="ORX51310.1"/>
    <property type="molecule type" value="Genomic_DNA"/>
</dbReference>
<evidence type="ECO:0000313" key="2">
    <source>
        <dbReference type="EMBL" id="ORX51310.1"/>
    </source>
</evidence>
<feature type="domain" description="Cyclin-D1-binding protein 1-like N-terminal" evidence="1">
    <location>
        <begin position="47"/>
        <end position="189"/>
    </location>
</feature>
<protein>
    <recommendedName>
        <fullName evidence="1">Cyclin-D1-binding protein 1-like N-terminal domain-containing protein</fullName>
    </recommendedName>
</protein>
<organism evidence="2 3">
    <name type="scientific">Hesseltinella vesiculosa</name>
    <dbReference type="NCBI Taxonomy" id="101127"/>
    <lineage>
        <taxon>Eukaryota</taxon>
        <taxon>Fungi</taxon>
        <taxon>Fungi incertae sedis</taxon>
        <taxon>Mucoromycota</taxon>
        <taxon>Mucoromycotina</taxon>
        <taxon>Mucoromycetes</taxon>
        <taxon>Mucorales</taxon>
        <taxon>Cunninghamellaceae</taxon>
        <taxon>Hesseltinella</taxon>
    </lineage>
</organism>
<dbReference type="PANTHER" id="PTHR15492">
    <property type="entry name" value="CYCLIN D1-BINDING PROTEIN 1"/>
    <property type="match status" value="1"/>
</dbReference>
<dbReference type="Gene3D" id="1.20.1410.10">
    <property type="entry name" value="I/LWEQ domain"/>
    <property type="match status" value="1"/>
</dbReference>
<dbReference type="InterPro" id="IPR049317">
    <property type="entry name" value="GCIP-like_N"/>
</dbReference>
<dbReference type="InterPro" id="IPR026907">
    <property type="entry name" value="GCIP-like"/>
</dbReference>
<comment type="caution">
    <text evidence="2">The sequence shown here is derived from an EMBL/GenBank/DDBJ whole genome shotgun (WGS) entry which is preliminary data.</text>
</comment>
<dbReference type="GO" id="GO:0005634">
    <property type="term" value="C:nucleus"/>
    <property type="evidence" value="ECO:0007669"/>
    <property type="project" value="TreeGrafter"/>
</dbReference>
<dbReference type="OrthoDB" id="41588at2759"/>
<keyword evidence="3" id="KW-1185">Reference proteome</keyword>